<feature type="compositionally biased region" description="Polar residues" evidence="1">
    <location>
        <begin position="218"/>
        <end position="232"/>
    </location>
</feature>
<evidence type="ECO:0000313" key="3">
    <source>
        <dbReference type="Proteomes" id="UP000198406"/>
    </source>
</evidence>
<feature type="compositionally biased region" description="Basic and acidic residues" evidence="1">
    <location>
        <begin position="128"/>
        <end position="152"/>
    </location>
</feature>
<feature type="compositionally biased region" description="Low complexity" evidence="1">
    <location>
        <begin position="167"/>
        <end position="176"/>
    </location>
</feature>
<feature type="region of interest" description="Disordered" evidence="1">
    <location>
        <begin position="76"/>
        <end position="101"/>
    </location>
</feature>
<dbReference type="InParanoid" id="A0A1Z5JBA9"/>
<feature type="compositionally biased region" description="Low complexity" evidence="1">
    <location>
        <begin position="357"/>
        <end position="370"/>
    </location>
</feature>
<feature type="region of interest" description="Disordered" evidence="1">
    <location>
        <begin position="128"/>
        <end position="370"/>
    </location>
</feature>
<sequence>MEDWKNDLTINSYDTIELLKQSLKQLNYLTQQQSQQEQATCLQGDDEEAKETLESNTRSSLLKLIEEYDQPRSVLLNGRSKTLSRRNSLSSQVSTSSHASNKSVRFGNVSIVTAQELAQLSVTTVDAYERESSARKRQQKKPDKTDVLEEYVKMAQSTRRRPERTHSMSNLSNSSDSKARRRSLFRKKDDSSSVRSKQSAVSLNDSVASSSRSHRNAKQQNRPSSHNGNDNHSVGSSKASRASSPRGSKQQNNEPLNINKSIFVTKMFSKPFQRRKGKHTTTCTQPSSNPTETSNNQDHVDISEVTMDDNITETSSNDDSAAIVMKDSRYQRQRQQRRRTPQKASVPEQPPRRGVRRSNSSGASSVASSRSLVQRAARLLLRRPSANHSDVCSVASSISSSAACVVRDDDTTPLHPSIVIMNEVTEETLDDDDSDDPPSNEDTAKLQYDIDNLKKRIMGLVVEHMEESEKQKQLKLQSKRAVATTAS</sequence>
<feature type="compositionally biased region" description="Low complexity" evidence="1">
    <location>
        <begin position="193"/>
        <end position="202"/>
    </location>
</feature>
<reference evidence="2 3" key="1">
    <citation type="journal article" date="2015" name="Plant Cell">
        <title>Oil accumulation by the oleaginous diatom Fistulifera solaris as revealed by the genome and transcriptome.</title>
        <authorList>
            <person name="Tanaka T."/>
            <person name="Maeda Y."/>
            <person name="Veluchamy A."/>
            <person name="Tanaka M."/>
            <person name="Abida H."/>
            <person name="Marechal E."/>
            <person name="Bowler C."/>
            <person name="Muto M."/>
            <person name="Sunaga Y."/>
            <person name="Tanaka M."/>
            <person name="Yoshino T."/>
            <person name="Taniguchi T."/>
            <person name="Fukuda Y."/>
            <person name="Nemoto M."/>
            <person name="Matsumoto M."/>
            <person name="Wong P.S."/>
            <person name="Aburatani S."/>
            <person name="Fujibuchi W."/>
        </authorList>
    </citation>
    <scope>NUCLEOTIDE SEQUENCE [LARGE SCALE GENOMIC DNA]</scope>
    <source>
        <strain evidence="2 3">JPCC DA0580</strain>
    </source>
</reference>
<gene>
    <name evidence="2" type="ORF">FisN_7Lh389</name>
</gene>
<feature type="compositionally biased region" description="Low complexity" evidence="1">
    <location>
        <begin position="233"/>
        <end position="249"/>
    </location>
</feature>
<evidence type="ECO:0000313" key="2">
    <source>
        <dbReference type="EMBL" id="GAX11284.1"/>
    </source>
</evidence>
<dbReference type="EMBL" id="BDSP01000039">
    <property type="protein sequence ID" value="GAX11284.1"/>
    <property type="molecule type" value="Genomic_DNA"/>
</dbReference>
<feature type="compositionally biased region" description="Polar residues" evidence="1">
    <location>
        <begin position="250"/>
        <end position="262"/>
    </location>
</feature>
<keyword evidence="3" id="KW-1185">Reference proteome</keyword>
<evidence type="ECO:0000256" key="1">
    <source>
        <dbReference type="SAM" id="MobiDB-lite"/>
    </source>
</evidence>
<feature type="region of interest" description="Disordered" evidence="1">
    <location>
        <begin position="467"/>
        <end position="487"/>
    </location>
</feature>
<protein>
    <submittedName>
        <fullName evidence="2">Uncharacterized protein</fullName>
    </submittedName>
</protein>
<comment type="caution">
    <text evidence="2">The sequence shown here is derived from an EMBL/GenBank/DDBJ whole genome shotgun (WGS) entry which is preliminary data.</text>
</comment>
<dbReference type="Proteomes" id="UP000198406">
    <property type="component" value="Unassembled WGS sequence"/>
</dbReference>
<dbReference type="AlphaFoldDB" id="A0A1Z5JBA9"/>
<feature type="compositionally biased region" description="Polar residues" evidence="1">
    <location>
        <begin position="280"/>
        <end position="297"/>
    </location>
</feature>
<organism evidence="2 3">
    <name type="scientific">Fistulifera solaris</name>
    <name type="common">Oleaginous diatom</name>
    <dbReference type="NCBI Taxonomy" id="1519565"/>
    <lineage>
        <taxon>Eukaryota</taxon>
        <taxon>Sar</taxon>
        <taxon>Stramenopiles</taxon>
        <taxon>Ochrophyta</taxon>
        <taxon>Bacillariophyta</taxon>
        <taxon>Bacillariophyceae</taxon>
        <taxon>Bacillariophycidae</taxon>
        <taxon>Naviculales</taxon>
        <taxon>Naviculaceae</taxon>
        <taxon>Fistulifera</taxon>
    </lineage>
</organism>
<proteinExistence type="predicted"/>
<accession>A0A1Z5JBA9</accession>
<feature type="compositionally biased region" description="Basic residues" evidence="1">
    <location>
        <begin position="331"/>
        <end position="341"/>
    </location>
</feature>
<feature type="compositionally biased region" description="Polar residues" evidence="1">
    <location>
        <begin position="79"/>
        <end position="101"/>
    </location>
</feature>
<name>A0A1Z5JBA9_FISSO</name>